<sequence length="435" mass="46766">MRCLMIRSVPASLLRLAQDRRGSLTSSFALLTVPVLAMLGGMLDFGVVTNARGDMQNVLDAAALAVAKDAGNMTEAQVQTAVQAYFNSTYTSKDVTGITVSAKLVTGDAGDKSVTVTGTGLVKTTFLGLLGIEDLTFSTSATATWGSTRLRVALVLDNTGSMSKSGKMTALKSATKSLLTQLKAAATNTEDVYVSIIPFARDVNVGAGNVNATWIRWTEWESENGTWSWVKSGWNWYQVWTPANHNTWTGCVMDRDQDYDTTDTAPTTATSGTLYPAEQYSDCPAAVMALSNNWTSLNSKVDEMQPNGNTNQGIGLQWGFASLTKGPLAIPSKDSKYKYTDAIVLFTDGLNTENRWSSRQSSIDARQKKTCTNVKAAGIVLYTVQVDTSGSDGVSTLLQDCATDTSKYFMLTSADQIISTFQSIGTSLSQLRLSK</sequence>
<proteinExistence type="predicted"/>
<comment type="caution">
    <text evidence="2">The sequence shown here is derived from an EMBL/GenBank/DDBJ whole genome shotgun (WGS) entry which is preliminary data.</text>
</comment>
<feature type="domain" description="VWFA" evidence="1">
    <location>
        <begin position="151"/>
        <end position="424"/>
    </location>
</feature>
<gene>
    <name evidence="2" type="ORF">ABB55_04385</name>
</gene>
<dbReference type="STRING" id="665126.ABB55_04385"/>
<dbReference type="InterPro" id="IPR028087">
    <property type="entry name" value="Tad_N"/>
</dbReference>
<dbReference type="SUPFAM" id="SSF53300">
    <property type="entry name" value="vWA-like"/>
    <property type="match status" value="1"/>
</dbReference>
<dbReference type="InterPro" id="IPR036465">
    <property type="entry name" value="vWFA_dom_sf"/>
</dbReference>
<dbReference type="Pfam" id="PF13400">
    <property type="entry name" value="Tad"/>
    <property type="match status" value="1"/>
</dbReference>
<evidence type="ECO:0000259" key="1">
    <source>
        <dbReference type="PROSITE" id="PS50234"/>
    </source>
</evidence>
<accession>A0A0P6W0F0</accession>
<protein>
    <recommendedName>
        <fullName evidence="1">VWFA domain-containing protein</fullName>
    </recommendedName>
</protein>
<evidence type="ECO:0000313" key="2">
    <source>
        <dbReference type="EMBL" id="KPL51560.1"/>
    </source>
</evidence>
<dbReference type="AlphaFoldDB" id="A0A0P6W0F0"/>
<name>A0A0P6W0F0_9HYPH</name>
<dbReference type="EMBL" id="LJYW01000001">
    <property type="protein sequence ID" value="KPL51560.1"/>
    <property type="molecule type" value="Genomic_DNA"/>
</dbReference>
<dbReference type="InterPro" id="IPR002035">
    <property type="entry name" value="VWF_A"/>
</dbReference>
<dbReference type="Proteomes" id="UP000048984">
    <property type="component" value="Unassembled WGS sequence"/>
</dbReference>
<organism evidence="2 3">
    <name type="scientific">Prosthecodimorpha hirschii</name>
    <dbReference type="NCBI Taxonomy" id="665126"/>
    <lineage>
        <taxon>Bacteria</taxon>
        <taxon>Pseudomonadati</taxon>
        <taxon>Pseudomonadota</taxon>
        <taxon>Alphaproteobacteria</taxon>
        <taxon>Hyphomicrobiales</taxon>
        <taxon>Ancalomicrobiaceae</taxon>
        <taxon>Prosthecodimorpha</taxon>
    </lineage>
</organism>
<dbReference type="Gene3D" id="3.40.50.410">
    <property type="entry name" value="von Willebrand factor, type A domain"/>
    <property type="match status" value="1"/>
</dbReference>
<keyword evidence="3" id="KW-1185">Reference proteome</keyword>
<reference evidence="2 3" key="2">
    <citation type="submission" date="2015-10" db="EMBL/GenBank/DDBJ databases">
        <title>Draft Genome Sequence of Prosthecomicrobium hirschii ATCC 27832.</title>
        <authorList>
            <person name="Daniel J."/>
            <person name="Givan S.A."/>
            <person name="Brun Y.V."/>
            <person name="Brown P.J."/>
        </authorList>
    </citation>
    <scope>NUCLEOTIDE SEQUENCE [LARGE SCALE GENOMIC DNA]</scope>
    <source>
        <strain evidence="2 3">16</strain>
    </source>
</reference>
<evidence type="ECO:0000313" key="3">
    <source>
        <dbReference type="Proteomes" id="UP000048984"/>
    </source>
</evidence>
<reference evidence="2 3" key="1">
    <citation type="submission" date="2015-09" db="EMBL/GenBank/DDBJ databases">
        <authorList>
            <person name="Jackson K.R."/>
            <person name="Lunt B.L."/>
            <person name="Fisher J.N.B."/>
            <person name="Gardner A.V."/>
            <person name="Bailey M.E."/>
            <person name="Deus L.M."/>
            <person name="Earl A.S."/>
            <person name="Gibby P.D."/>
            <person name="Hartmann K.A."/>
            <person name="Liu J.E."/>
            <person name="Manci A.M."/>
            <person name="Nielsen D.A."/>
            <person name="Solomon M.B."/>
            <person name="Breakwell D.P."/>
            <person name="Burnett S.H."/>
            <person name="Grose J.H."/>
        </authorList>
    </citation>
    <scope>NUCLEOTIDE SEQUENCE [LARGE SCALE GENOMIC DNA]</scope>
    <source>
        <strain evidence="2 3">16</strain>
    </source>
</reference>
<dbReference type="PROSITE" id="PS50234">
    <property type="entry name" value="VWFA"/>
    <property type="match status" value="1"/>
</dbReference>